<dbReference type="SUPFAM" id="SSF55904">
    <property type="entry name" value="Ornithine decarboxylase C-terminal domain"/>
    <property type="match status" value="1"/>
</dbReference>
<dbReference type="Gene3D" id="3.90.105.10">
    <property type="entry name" value="Molybdopterin biosynthesis moea protein, domain 2"/>
    <property type="match status" value="1"/>
</dbReference>
<dbReference type="Pfam" id="PF01276">
    <property type="entry name" value="OKR_DC_1"/>
    <property type="match status" value="1"/>
</dbReference>
<dbReference type="GO" id="GO:0016831">
    <property type="term" value="F:carboxy-lyase activity"/>
    <property type="evidence" value="ECO:0007669"/>
    <property type="project" value="UniProtKB-KW"/>
</dbReference>
<dbReference type="InterPro" id="IPR015424">
    <property type="entry name" value="PyrdxlP-dep_Trfase"/>
</dbReference>
<feature type="domain" description="Orn/Lys/Arg decarboxylase C-terminal" evidence="7">
    <location>
        <begin position="404"/>
        <end position="469"/>
    </location>
</feature>
<name>A0AAU0UHM6_9FIRM</name>
<evidence type="ECO:0000256" key="3">
    <source>
        <dbReference type="ARBA" id="ARBA00022793"/>
    </source>
</evidence>
<keyword evidence="9" id="KW-1185">Reference proteome</keyword>
<feature type="domain" description="Orn/Lys/Arg decarboxylases family 1 pyridoxal-P attachment site" evidence="6">
    <location>
        <begin position="7"/>
        <end position="309"/>
    </location>
</feature>
<evidence type="ECO:0008006" key="10">
    <source>
        <dbReference type="Google" id="ProtNLM"/>
    </source>
</evidence>
<sequence length="487" mass="53763">MAETNNTPLLQALAQYLSKDMYPLHTPGHKQGRYVWPIIKELTKDLLAIDLTELPGLDDLHNPQQAIAASQQQAAVLFGADRTFYLVQGATSGIQAGMLALGSPGKEFVLPRNAHRSAYAGMVMGNFKPRYLSPVMDEEWGFPLGVPTAQYEVLDKPTPVLLLNPSYEGVAPPMEQQVKMLHGKGMSVLVDEAHGSHFIFNGLLPPSAVAMGADIVIHGSHKTLPTMTQTAMAHVKQPIAERLRMFLDILQTTSPSYVLLASLDGVQGYLAKDGCEDWARAVTLAEILRRDISNLKEFQLLEDEYVRNKGMGELDKTRVVFRAGNKIDGFTLARMLREEKLEAEMCGWRHVVLIINPAEDETTIAFISQRLRRVANRIGINSARDASFNVPLIGQTAAFSDWDVVLNPRQAAFASSRMAALKETVGEITAEAVVPYPPGIPLLWPGERITQEVLERIVTLKRLGAHFQGIHDCDLNKIAIISEVKEC</sequence>
<keyword evidence="5" id="KW-0456">Lyase</keyword>
<evidence type="ECO:0000313" key="9">
    <source>
        <dbReference type="Proteomes" id="UP001329915"/>
    </source>
</evidence>
<dbReference type="Pfam" id="PF03711">
    <property type="entry name" value="OKR_DC_1_C"/>
    <property type="match status" value="1"/>
</dbReference>
<organism evidence="8 9">
    <name type="scientific">Metallumcola ferriviriculae</name>
    <dbReference type="NCBI Taxonomy" id="3039180"/>
    <lineage>
        <taxon>Bacteria</taxon>
        <taxon>Bacillati</taxon>
        <taxon>Bacillota</taxon>
        <taxon>Clostridia</taxon>
        <taxon>Neomoorellales</taxon>
        <taxon>Desulfitibacteraceae</taxon>
        <taxon>Metallumcola</taxon>
    </lineage>
</organism>
<dbReference type="InterPro" id="IPR036633">
    <property type="entry name" value="Prn/Lys/Arg_de-COase_C_sf"/>
</dbReference>
<dbReference type="InterPro" id="IPR015421">
    <property type="entry name" value="PyrdxlP-dep_Trfase_major"/>
</dbReference>
<dbReference type="EMBL" id="CP121694">
    <property type="protein sequence ID" value="WRO20515.1"/>
    <property type="molecule type" value="Genomic_DNA"/>
</dbReference>
<dbReference type="RefSeq" id="WP_366923409.1">
    <property type="nucleotide sequence ID" value="NZ_CP121694.1"/>
</dbReference>
<evidence type="ECO:0000313" key="8">
    <source>
        <dbReference type="EMBL" id="WRO20515.1"/>
    </source>
</evidence>
<gene>
    <name evidence="8" type="ORF">MFMK1_000287</name>
</gene>
<dbReference type="InterPro" id="IPR000310">
    <property type="entry name" value="Orn/Lys/Arg_deCO2ase_major_dom"/>
</dbReference>
<reference evidence="8 9" key="1">
    <citation type="submission" date="2023-04" db="EMBL/GenBank/DDBJ databases">
        <authorList>
            <person name="Hsu D."/>
        </authorList>
    </citation>
    <scope>NUCLEOTIDE SEQUENCE [LARGE SCALE GENOMIC DNA]</scope>
    <source>
        <strain evidence="8 9">MK1</strain>
    </source>
</reference>
<dbReference type="InterPro" id="IPR008286">
    <property type="entry name" value="Prn/Lys/Arg_de-COase_C"/>
</dbReference>
<dbReference type="Gene3D" id="3.40.640.10">
    <property type="entry name" value="Type I PLP-dependent aspartate aminotransferase-like (Major domain)"/>
    <property type="match status" value="1"/>
</dbReference>
<comment type="cofactor">
    <cofactor evidence="1">
        <name>pyridoxal 5'-phosphate</name>
        <dbReference type="ChEBI" id="CHEBI:597326"/>
    </cofactor>
</comment>
<dbReference type="PANTHER" id="PTHR43277">
    <property type="entry name" value="ARGININE DECARBOXYLASE"/>
    <property type="match status" value="1"/>
</dbReference>
<dbReference type="InterPro" id="IPR052357">
    <property type="entry name" value="Orn_Lys_Arg_decarboxylase-I"/>
</dbReference>
<comment type="similarity">
    <text evidence="2">Belongs to the Orn/Lys/Arg decarboxylase class-I family.</text>
</comment>
<dbReference type="SUPFAM" id="SSF53383">
    <property type="entry name" value="PLP-dependent transferases"/>
    <property type="match status" value="1"/>
</dbReference>
<evidence type="ECO:0000259" key="7">
    <source>
        <dbReference type="Pfam" id="PF03711"/>
    </source>
</evidence>
<evidence type="ECO:0000256" key="1">
    <source>
        <dbReference type="ARBA" id="ARBA00001933"/>
    </source>
</evidence>
<evidence type="ECO:0000256" key="5">
    <source>
        <dbReference type="ARBA" id="ARBA00023239"/>
    </source>
</evidence>
<keyword evidence="4" id="KW-0663">Pyridoxal phosphate</keyword>
<dbReference type="Proteomes" id="UP001329915">
    <property type="component" value="Chromosome"/>
</dbReference>
<proteinExistence type="inferred from homology"/>
<dbReference type="AlphaFoldDB" id="A0AAU0UHM6"/>
<protein>
    <recommendedName>
        <fullName evidence="10">Arginine decarboxylase</fullName>
    </recommendedName>
</protein>
<evidence type="ECO:0000259" key="6">
    <source>
        <dbReference type="Pfam" id="PF01276"/>
    </source>
</evidence>
<evidence type="ECO:0000256" key="2">
    <source>
        <dbReference type="ARBA" id="ARBA00010671"/>
    </source>
</evidence>
<accession>A0AAU0UHM6</accession>
<keyword evidence="3" id="KW-0210">Decarboxylase</keyword>
<dbReference type="KEGG" id="dbc:MFMK1_000287"/>
<dbReference type="PANTHER" id="PTHR43277:SF4">
    <property type="entry name" value="ARGININE DECARBOXYLASE"/>
    <property type="match status" value="1"/>
</dbReference>
<evidence type="ECO:0000256" key="4">
    <source>
        <dbReference type="ARBA" id="ARBA00022898"/>
    </source>
</evidence>